<sequence>MKMNAEDGLHRSGGCWMENTFGEDHRRRRVGRRISGFNQRHLIFWVMDDGRGGLGVVGTVTRRETLCFEVARDVTRRRRKWSLGPLVRSYLLDLD</sequence>
<gene>
    <name evidence="1" type="ORF">L6452_05546</name>
</gene>
<name>A0ACB9EH59_ARCLA</name>
<comment type="caution">
    <text evidence="1">The sequence shown here is derived from an EMBL/GenBank/DDBJ whole genome shotgun (WGS) entry which is preliminary data.</text>
</comment>
<dbReference type="EMBL" id="CM042048">
    <property type="protein sequence ID" value="KAI3758000.1"/>
    <property type="molecule type" value="Genomic_DNA"/>
</dbReference>
<keyword evidence="2" id="KW-1185">Reference proteome</keyword>
<organism evidence="1 2">
    <name type="scientific">Arctium lappa</name>
    <name type="common">Greater burdock</name>
    <name type="synonym">Lappa major</name>
    <dbReference type="NCBI Taxonomy" id="4217"/>
    <lineage>
        <taxon>Eukaryota</taxon>
        <taxon>Viridiplantae</taxon>
        <taxon>Streptophyta</taxon>
        <taxon>Embryophyta</taxon>
        <taxon>Tracheophyta</taxon>
        <taxon>Spermatophyta</taxon>
        <taxon>Magnoliopsida</taxon>
        <taxon>eudicotyledons</taxon>
        <taxon>Gunneridae</taxon>
        <taxon>Pentapetalae</taxon>
        <taxon>asterids</taxon>
        <taxon>campanulids</taxon>
        <taxon>Asterales</taxon>
        <taxon>Asteraceae</taxon>
        <taxon>Carduoideae</taxon>
        <taxon>Cardueae</taxon>
        <taxon>Arctiinae</taxon>
        <taxon>Arctium</taxon>
    </lineage>
</organism>
<protein>
    <submittedName>
        <fullName evidence="1">Uncharacterized protein</fullName>
    </submittedName>
</protein>
<evidence type="ECO:0000313" key="1">
    <source>
        <dbReference type="EMBL" id="KAI3758000.1"/>
    </source>
</evidence>
<dbReference type="Proteomes" id="UP001055879">
    <property type="component" value="Linkage Group LG02"/>
</dbReference>
<reference evidence="2" key="1">
    <citation type="journal article" date="2022" name="Mol. Ecol. Resour.">
        <title>The genomes of chicory, endive, great burdock and yacon provide insights into Asteraceae palaeo-polyploidization history and plant inulin production.</title>
        <authorList>
            <person name="Fan W."/>
            <person name="Wang S."/>
            <person name="Wang H."/>
            <person name="Wang A."/>
            <person name="Jiang F."/>
            <person name="Liu H."/>
            <person name="Zhao H."/>
            <person name="Xu D."/>
            <person name="Zhang Y."/>
        </authorList>
    </citation>
    <scope>NUCLEOTIDE SEQUENCE [LARGE SCALE GENOMIC DNA]</scope>
    <source>
        <strain evidence="2">cv. Niubang</strain>
    </source>
</reference>
<proteinExistence type="predicted"/>
<accession>A0ACB9EH59</accession>
<reference evidence="1 2" key="2">
    <citation type="journal article" date="2022" name="Mol. Ecol. Resour.">
        <title>The genomes of chicory, endive, great burdock and yacon provide insights into Asteraceae paleo-polyploidization history and plant inulin production.</title>
        <authorList>
            <person name="Fan W."/>
            <person name="Wang S."/>
            <person name="Wang H."/>
            <person name="Wang A."/>
            <person name="Jiang F."/>
            <person name="Liu H."/>
            <person name="Zhao H."/>
            <person name="Xu D."/>
            <person name="Zhang Y."/>
        </authorList>
    </citation>
    <scope>NUCLEOTIDE SEQUENCE [LARGE SCALE GENOMIC DNA]</scope>
    <source>
        <strain evidence="2">cv. Niubang</strain>
    </source>
</reference>
<evidence type="ECO:0000313" key="2">
    <source>
        <dbReference type="Proteomes" id="UP001055879"/>
    </source>
</evidence>